<evidence type="ECO:0000313" key="2">
    <source>
        <dbReference type="Proteomes" id="UP000482960"/>
    </source>
</evidence>
<comment type="caution">
    <text evidence="1">The sequence shown here is derived from an EMBL/GenBank/DDBJ whole genome shotgun (WGS) entry which is preliminary data.</text>
</comment>
<name>A0A6V8LF43_9ACTN</name>
<reference evidence="1 2" key="1">
    <citation type="submission" date="2020-03" db="EMBL/GenBank/DDBJ databases">
        <title>Whole genome shotgun sequence of Phytohabitans rumicis NBRC 108638.</title>
        <authorList>
            <person name="Komaki H."/>
            <person name="Tamura T."/>
        </authorList>
    </citation>
    <scope>NUCLEOTIDE SEQUENCE [LARGE SCALE GENOMIC DNA]</scope>
    <source>
        <strain evidence="1 2">NBRC 108638</strain>
    </source>
</reference>
<dbReference type="EMBL" id="BLPG01000002">
    <property type="protein sequence ID" value="GFJ95843.1"/>
    <property type="molecule type" value="Genomic_DNA"/>
</dbReference>
<dbReference type="Proteomes" id="UP000482960">
    <property type="component" value="Unassembled WGS sequence"/>
</dbReference>
<organism evidence="1 2">
    <name type="scientific">Phytohabitans rumicis</name>
    <dbReference type="NCBI Taxonomy" id="1076125"/>
    <lineage>
        <taxon>Bacteria</taxon>
        <taxon>Bacillati</taxon>
        <taxon>Actinomycetota</taxon>
        <taxon>Actinomycetes</taxon>
        <taxon>Micromonosporales</taxon>
        <taxon>Micromonosporaceae</taxon>
    </lineage>
</organism>
<protein>
    <submittedName>
        <fullName evidence="1">Uncharacterized protein</fullName>
    </submittedName>
</protein>
<dbReference type="AlphaFoldDB" id="A0A6V8LF43"/>
<dbReference type="InterPro" id="IPR029016">
    <property type="entry name" value="GAF-like_dom_sf"/>
</dbReference>
<dbReference type="RefSeq" id="WP_173084848.1">
    <property type="nucleotide sequence ID" value="NZ_BAABJB010000019.1"/>
</dbReference>
<reference evidence="1 2" key="2">
    <citation type="submission" date="2020-03" db="EMBL/GenBank/DDBJ databases">
        <authorList>
            <person name="Ichikawa N."/>
            <person name="Kimura A."/>
            <person name="Kitahashi Y."/>
            <person name="Uohara A."/>
        </authorList>
    </citation>
    <scope>NUCLEOTIDE SEQUENCE [LARGE SCALE GENOMIC DNA]</scope>
    <source>
        <strain evidence="1 2">NBRC 108638</strain>
    </source>
</reference>
<dbReference type="Gene3D" id="3.30.450.40">
    <property type="match status" value="1"/>
</dbReference>
<gene>
    <name evidence="1" type="ORF">Prum_094850</name>
</gene>
<keyword evidence="2" id="KW-1185">Reference proteome</keyword>
<proteinExistence type="predicted"/>
<accession>A0A6V8LF43</accession>
<sequence>MAGRGRRGRAREIAQAHATFLSTGMLDVGSMPIRDVVAGSWLRSTQAHVDPDADPPVTLLDDDLAGYRSAHPLSAVLPVLRDHYQQTKNLLVSYSPKALGFF</sequence>
<evidence type="ECO:0000313" key="1">
    <source>
        <dbReference type="EMBL" id="GFJ95843.1"/>
    </source>
</evidence>